<keyword evidence="6 8" id="KW-0472">Membrane</keyword>
<dbReference type="PANTHER" id="PTHR13018:SF5">
    <property type="entry name" value="RE44586P"/>
    <property type="match status" value="1"/>
</dbReference>
<feature type="region of interest" description="Disordered" evidence="7">
    <location>
        <begin position="24"/>
        <end position="70"/>
    </location>
</feature>
<evidence type="ECO:0000313" key="13">
    <source>
        <dbReference type="EMBL" id="CAJ1405573.1"/>
    </source>
</evidence>
<evidence type="ECO:0000256" key="4">
    <source>
        <dbReference type="ARBA" id="ARBA00022692"/>
    </source>
</evidence>
<feature type="compositionally biased region" description="Low complexity" evidence="7">
    <location>
        <begin position="24"/>
        <end position="69"/>
    </location>
</feature>
<proteinExistence type="inferred from homology"/>
<keyword evidence="5 8" id="KW-1133">Transmembrane helix</keyword>
<dbReference type="InterPro" id="IPR027815">
    <property type="entry name" value="CSC1/OSCA1-like_cyt"/>
</dbReference>
<dbReference type="Pfam" id="PF14703">
    <property type="entry name" value="PHM7_cyt"/>
    <property type="match status" value="1"/>
</dbReference>
<evidence type="ECO:0000256" key="8">
    <source>
        <dbReference type="SAM" id="Phobius"/>
    </source>
</evidence>
<name>A0AA36JG25_9DINO</name>
<evidence type="ECO:0000256" key="3">
    <source>
        <dbReference type="ARBA" id="ARBA00022448"/>
    </source>
</evidence>
<comment type="caution">
    <text evidence="13">The sequence shown here is derived from an EMBL/GenBank/DDBJ whole genome shotgun (WGS) entry which is preliminary data.</text>
</comment>
<gene>
    <name evidence="13" type="ORF">EVOR1521_LOCUS27744</name>
</gene>
<feature type="transmembrane region" description="Helical" evidence="8">
    <location>
        <begin position="735"/>
        <end position="753"/>
    </location>
</feature>
<comment type="similarity">
    <text evidence="2">Belongs to the CSC1 (TC 1.A.17) family.</text>
</comment>
<evidence type="ECO:0000256" key="6">
    <source>
        <dbReference type="ARBA" id="ARBA00023136"/>
    </source>
</evidence>
<feature type="transmembrane region" description="Helical" evidence="8">
    <location>
        <begin position="253"/>
        <end position="273"/>
    </location>
</feature>
<dbReference type="InterPro" id="IPR032880">
    <property type="entry name" value="CSC1/OSCA1-like_N"/>
</dbReference>
<feature type="transmembrane region" description="Helical" evidence="8">
    <location>
        <begin position="548"/>
        <end position="569"/>
    </location>
</feature>
<keyword evidence="4 8" id="KW-0812">Transmembrane</keyword>
<feature type="domain" description="CSC1/OSCA1-like cytosolic" evidence="12">
    <location>
        <begin position="297"/>
        <end position="456"/>
    </location>
</feature>
<dbReference type="Pfam" id="PF02714">
    <property type="entry name" value="RSN1_7TM"/>
    <property type="match status" value="1"/>
</dbReference>
<feature type="signal peptide" evidence="9">
    <location>
        <begin position="1"/>
        <end position="17"/>
    </location>
</feature>
<evidence type="ECO:0000259" key="12">
    <source>
        <dbReference type="Pfam" id="PF14703"/>
    </source>
</evidence>
<sequence length="803" mass="88959">MMRIAWLVLVGLQIAAAAVPDATSAPAEPTSAPADATSAPADATSAPADATSAPADATSAPADATTSESGMIDKDASAAEVTGVNMNAPGDLDAFITALLMNSLIVGGCLLGFTVLRFYFPLMYCPQHEAAKAATGKVSAKDADALGSSESTAEGTEARLPSHSSKAASKFKIFDWVWTSIFTTTEDAMDTAGLDAALLRDFCTLGAQVLAMVGFPMCLIMIPINNTQGDQDLGADNELSSLEMATIRDGHPWLYYVHAVLVWLVCIGVHFLLDRAQARFLKLRVQWLQSMPAPRSTTVLVENIPKQWRSDDLLREFFGKIFSPQDVLGAHMVKREDDLAKLVIKRDKLVAMKRKAELTLQKKETRETFRPNCCAKKVDTLEYCEDQMQGLDEQIVALREEHEIRRQQDPTCGSSHCGFVTFKGRRFAEMAKDLHISACKQEWQVSEAPVPEDLRWGDLRKSREFRICMEVLGHLCVLALYIGFIPIVAFVTNLAMLVNLGPLQPLWAGFAPTLGLTLFVSLLPMVLSSIFRTFFVLKAGLSQHKLQFWYFLFQLIFVVLVTTVGKSLFAQFQRILLEPASVLSIMAESLPYASHFYMTYLVLQWSRHAMEALRYSPFAKFLVFRVIFSPQEAKQMSEPEDQDSFGFGARNVNLAVNVVLGLLFCSLSPLVTLLAMIDLLLSRLVYGYLVIYAETKKPDLGGVFWATQIHFIQLALVLYSILMVGVIMARSDSRAWVVVAPAILFLIWSFLHLNKAYQWETLPFQEVAFNCEEILDHQSTSDLTGECYIQPELAKVSAITQSA</sequence>
<dbReference type="GO" id="GO:0005227">
    <property type="term" value="F:calcium-activated cation channel activity"/>
    <property type="evidence" value="ECO:0007669"/>
    <property type="project" value="InterPro"/>
</dbReference>
<dbReference type="GO" id="GO:0005886">
    <property type="term" value="C:plasma membrane"/>
    <property type="evidence" value="ECO:0007669"/>
    <property type="project" value="TreeGrafter"/>
</dbReference>
<dbReference type="InterPro" id="IPR045122">
    <property type="entry name" value="Csc1-like"/>
</dbReference>
<keyword evidence="3" id="KW-0813">Transport</keyword>
<feature type="transmembrane region" description="Helical" evidence="8">
    <location>
        <begin position="202"/>
        <end position="224"/>
    </location>
</feature>
<evidence type="ECO:0000256" key="7">
    <source>
        <dbReference type="SAM" id="MobiDB-lite"/>
    </source>
</evidence>
<dbReference type="Proteomes" id="UP001178507">
    <property type="component" value="Unassembled WGS sequence"/>
</dbReference>
<feature type="transmembrane region" description="Helical" evidence="8">
    <location>
        <begin position="702"/>
        <end position="729"/>
    </location>
</feature>
<feature type="chain" id="PRO_5041461333" evidence="9">
    <location>
        <begin position="18"/>
        <end position="803"/>
    </location>
</feature>
<dbReference type="InterPro" id="IPR003864">
    <property type="entry name" value="CSC1/OSCA1-like_7TM"/>
</dbReference>
<feature type="transmembrane region" description="Helical" evidence="8">
    <location>
        <begin position="654"/>
        <end position="681"/>
    </location>
</feature>
<organism evidence="13 14">
    <name type="scientific">Effrenium voratum</name>
    <dbReference type="NCBI Taxonomy" id="2562239"/>
    <lineage>
        <taxon>Eukaryota</taxon>
        <taxon>Sar</taxon>
        <taxon>Alveolata</taxon>
        <taxon>Dinophyceae</taxon>
        <taxon>Suessiales</taxon>
        <taxon>Symbiodiniaceae</taxon>
        <taxon>Effrenium</taxon>
    </lineage>
</organism>
<evidence type="ECO:0000313" key="14">
    <source>
        <dbReference type="Proteomes" id="UP001178507"/>
    </source>
</evidence>
<feature type="domain" description="CSC1/OSCA1-like 7TM region" evidence="10">
    <location>
        <begin position="478"/>
        <end position="726"/>
    </location>
</feature>
<dbReference type="Pfam" id="PF13967">
    <property type="entry name" value="RSN1_TM"/>
    <property type="match status" value="1"/>
</dbReference>
<evidence type="ECO:0000256" key="5">
    <source>
        <dbReference type="ARBA" id="ARBA00022989"/>
    </source>
</evidence>
<keyword evidence="14" id="KW-1185">Reference proteome</keyword>
<evidence type="ECO:0000259" key="11">
    <source>
        <dbReference type="Pfam" id="PF13967"/>
    </source>
</evidence>
<feature type="domain" description="CSC1/OSCA1-like N-terminal transmembrane" evidence="11">
    <location>
        <begin position="94"/>
        <end position="274"/>
    </location>
</feature>
<feature type="transmembrane region" description="Helical" evidence="8">
    <location>
        <begin position="94"/>
        <end position="120"/>
    </location>
</feature>
<evidence type="ECO:0000259" key="10">
    <source>
        <dbReference type="Pfam" id="PF02714"/>
    </source>
</evidence>
<keyword evidence="9" id="KW-0732">Signal</keyword>
<feature type="transmembrane region" description="Helical" evidence="8">
    <location>
        <begin position="471"/>
        <end position="494"/>
    </location>
</feature>
<feature type="transmembrane region" description="Helical" evidence="8">
    <location>
        <begin position="506"/>
        <end position="527"/>
    </location>
</feature>
<reference evidence="13" key="1">
    <citation type="submission" date="2023-08" db="EMBL/GenBank/DDBJ databases">
        <authorList>
            <person name="Chen Y."/>
            <person name="Shah S."/>
            <person name="Dougan E. K."/>
            <person name="Thang M."/>
            <person name="Chan C."/>
        </authorList>
    </citation>
    <scope>NUCLEOTIDE SEQUENCE</scope>
</reference>
<dbReference type="EMBL" id="CAUJNA010003591">
    <property type="protein sequence ID" value="CAJ1405573.1"/>
    <property type="molecule type" value="Genomic_DNA"/>
</dbReference>
<protein>
    <submittedName>
        <fullName evidence="13">Uncharacterized protein</fullName>
    </submittedName>
</protein>
<accession>A0AA36JG25</accession>
<evidence type="ECO:0000256" key="2">
    <source>
        <dbReference type="ARBA" id="ARBA00007779"/>
    </source>
</evidence>
<dbReference type="AlphaFoldDB" id="A0AA36JG25"/>
<comment type="subcellular location">
    <subcellularLocation>
        <location evidence="1">Membrane</location>
        <topology evidence="1">Multi-pass membrane protein</topology>
    </subcellularLocation>
</comment>
<evidence type="ECO:0000256" key="9">
    <source>
        <dbReference type="SAM" id="SignalP"/>
    </source>
</evidence>
<evidence type="ECO:0000256" key="1">
    <source>
        <dbReference type="ARBA" id="ARBA00004141"/>
    </source>
</evidence>
<dbReference type="PANTHER" id="PTHR13018">
    <property type="entry name" value="PROBABLE MEMBRANE PROTEIN DUF221-RELATED"/>
    <property type="match status" value="1"/>
</dbReference>